<keyword evidence="8 11" id="KW-0408">Iron</keyword>
<dbReference type="GO" id="GO:0004497">
    <property type="term" value="F:monooxygenase activity"/>
    <property type="evidence" value="ECO:0007669"/>
    <property type="project" value="UniProtKB-KW"/>
</dbReference>
<evidence type="ECO:0000256" key="10">
    <source>
        <dbReference type="ARBA" id="ARBA00023136"/>
    </source>
</evidence>
<dbReference type="GO" id="GO:0020037">
    <property type="term" value="F:heme binding"/>
    <property type="evidence" value="ECO:0007669"/>
    <property type="project" value="InterPro"/>
</dbReference>
<evidence type="ECO:0000256" key="2">
    <source>
        <dbReference type="ARBA" id="ARBA00010617"/>
    </source>
</evidence>
<keyword evidence="5 11" id="KW-0479">Metal-binding</keyword>
<keyword evidence="13" id="KW-1185">Reference proteome</keyword>
<feature type="binding site" description="axial binding residue" evidence="11">
    <location>
        <position position="460"/>
    </location>
    <ligand>
        <name>heme</name>
        <dbReference type="ChEBI" id="CHEBI:30413"/>
    </ligand>
    <ligandPart>
        <name>Fe</name>
        <dbReference type="ChEBI" id="CHEBI:18248"/>
    </ligandPart>
</feature>
<dbReference type="PRINTS" id="PR00385">
    <property type="entry name" value="P450"/>
</dbReference>
<dbReference type="InterPro" id="IPR001128">
    <property type="entry name" value="Cyt_P450"/>
</dbReference>
<dbReference type="CDD" id="cd11052">
    <property type="entry name" value="CYP72_clan"/>
    <property type="match status" value="1"/>
</dbReference>
<dbReference type="InterPro" id="IPR002401">
    <property type="entry name" value="Cyt_P450_E_grp-I"/>
</dbReference>
<evidence type="ECO:0008006" key="14">
    <source>
        <dbReference type="Google" id="ProtNLM"/>
    </source>
</evidence>
<comment type="cofactor">
    <cofactor evidence="11">
        <name>heme</name>
        <dbReference type="ChEBI" id="CHEBI:30413"/>
    </cofactor>
</comment>
<evidence type="ECO:0000256" key="4">
    <source>
        <dbReference type="ARBA" id="ARBA00022692"/>
    </source>
</evidence>
<evidence type="ECO:0000256" key="8">
    <source>
        <dbReference type="ARBA" id="ARBA00023004"/>
    </source>
</evidence>
<dbReference type="SUPFAM" id="SSF48264">
    <property type="entry name" value="Cytochrome P450"/>
    <property type="match status" value="2"/>
</dbReference>
<evidence type="ECO:0000313" key="12">
    <source>
        <dbReference type="EMBL" id="KAG5623569.1"/>
    </source>
</evidence>
<evidence type="ECO:0000256" key="5">
    <source>
        <dbReference type="ARBA" id="ARBA00022723"/>
    </source>
</evidence>
<dbReference type="AlphaFoldDB" id="A0A9J6AGM2"/>
<dbReference type="Proteomes" id="UP000824120">
    <property type="component" value="Chromosome 2"/>
</dbReference>
<keyword evidence="7" id="KW-0560">Oxidoreductase</keyword>
<keyword evidence="6" id="KW-1133">Transmembrane helix</keyword>
<keyword evidence="10" id="KW-0472">Membrane</keyword>
<sequence>MVVVILLICIILMSLKIAYETLLCYYLIPRRITKIMEKQGVRGPKPRFLVGNILDMASLVSKSTSNDMDSIHHDIVSRLLPHYVAWSKIYGKRFIFWNGREPRMCLSEADLIKELFSKYNTVSGKSWLQQEGSKHFIGRGLLMANGNDWYHQRHIVAPAFIGDKLKSYEGYMVECTSGMLQSLRNAVKSGQMEFEIGEYMARLTAEIISRTEFDSSYEKGKQIFHLLTILQKKCAQASRHLCFPGSRFFPSKYNRDIKTLKMEVERLLMEIIQSRKDCVEIGRSSSYGNDLLGMLLNEMQKKRSSNGFSLNLQLIMDECKTFFFAGHETTALLLTWTVMLLASNPSWQDKVREEINQVCKGDSPTVDHLPKLSLLSMIINESLRLYPPATVLPRMAFENFKLGDLNIPKGLSIWIPVLAIHHSEEIWGKDANEFRPDRFASKPFTAGRNFLPFAAGPRNCVGQSFALMEAKIILAMLISKFRFTISENYRHAPIIVLTIKPKYGVQVKLTPLRKRFVFWNGTEPRMCLSEADLIKELFSKYSNVSGKSWLQQQGSKHFIGRGLLMANGDDWYHQRHIVAPAFIGDKLKSYAGYMVECTSGMLQSLGNAVKSGQMEFEIGEYMTRLTAEIISRTEFDSSYEKGKQIFHLLTTLQKKCAQASRHLCFPGSRFFPSKYNRDIKTLKMEVERLLMEIIQSRKDCVEIGRSSSYGNDLLGMLLNEMQKKRSSNGSSLNLQLIMDECKTFFFAGHETTALLLTWTVMLLASNPSWQDKVREEINQVCKGDSPTVDHLPKLTLLSMIINESLRLYPPATVLPRMAFEDFKLGDLNIPKGLSIWIPVLAIHHSEEIWGKDANEFRPDRFASKPFTAGRNFLPFAAGPRNCVGQSFALMEAKIILAMLISKFRFTISENYRHAPVIVLTIKPKYGVQVKLTPLITT</sequence>
<evidence type="ECO:0000256" key="6">
    <source>
        <dbReference type="ARBA" id="ARBA00022989"/>
    </source>
</evidence>
<dbReference type="Pfam" id="PF00067">
    <property type="entry name" value="p450"/>
    <property type="match status" value="2"/>
</dbReference>
<dbReference type="InterPro" id="IPR036396">
    <property type="entry name" value="Cyt_P450_sf"/>
</dbReference>
<dbReference type="PANTHER" id="PTHR24282:SF228">
    <property type="entry name" value="CYTOKININ HYDROXYLASE"/>
    <property type="match status" value="1"/>
</dbReference>
<comment type="subcellular location">
    <subcellularLocation>
        <location evidence="1">Membrane</location>
    </subcellularLocation>
</comment>
<name>A0A9J6AGM2_SOLCO</name>
<evidence type="ECO:0000256" key="11">
    <source>
        <dbReference type="PIRSR" id="PIRSR602401-1"/>
    </source>
</evidence>
<keyword evidence="4" id="KW-0812">Transmembrane</keyword>
<dbReference type="GO" id="GO:0016705">
    <property type="term" value="F:oxidoreductase activity, acting on paired donors, with incorporation or reduction of molecular oxygen"/>
    <property type="evidence" value="ECO:0007669"/>
    <property type="project" value="InterPro"/>
</dbReference>
<protein>
    <recommendedName>
        <fullName evidence="14">Cytochrome P450</fullName>
    </recommendedName>
</protein>
<dbReference type="GO" id="GO:0009753">
    <property type="term" value="P:response to jasmonic acid"/>
    <property type="evidence" value="ECO:0007669"/>
    <property type="project" value="UniProtKB-ARBA"/>
</dbReference>
<evidence type="ECO:0000256" key="9">
    <source>
        <dbReference type="ARBA" id="ARBA00023033"/>
    </source>
</evidence>
<dbReference type="PANTHER" id="PTHR24282">
    <property type="entry name" value="CYTOCHROME P450 FAMILY MEMBER"/>
    <property type="match status" value="1"/>
</dbReference>
<evidence type="ECO:0000256" key="7">
    <source>
        <dbReference type="ARBA" id="ARBA00023002"/>
    </source>
</evidence>
<accession>A0A9J6AGM2</accession>
<dbReference type="OrthoDB" id="1470350at2759"/>
<dbReference type="GO" id="GO:0009820">
    <property type="term" value="P:alkaloid metabolic process"/>
    <property type="evidence" value="ECO:0007669"/>
    <property type="project" value="UniProtKB-ARBA"/>
</dbReference>
<dbReference type="GO" id="GO:0005506">
    <property type="term" value="F:iron ion binding"/>
    <property type="evidence" value="ECO:0007669"/>
    <property type="project" value="InterPro"/>
</dbReference>
<reference evidence="12 13" key="1">
    <citation type="submission" date="2020-09" db="EMBL/GenBank/DDBJ databases">
        <title>De no assembly of potato wild relative species, Solanum commersonii.</title>
        <authorList>
            <person name="Cho K."/>
        </authorList>
    </citation>
    <scope>NUCLEOTIDE SEQUENCE [LARGE SCALE GENOMIC DNA]</scope>
    <source>
        <strain evidence="12">LZ3.2</strain>
        <tissue evidence="12">Leaf</tissue>
    </source>
</reference>
<dbReference type="Gene3D" id="1.10.630.10">
    <property type="entry name" value="Cytochrome P450"/>
    <property type="match status" value="2"/>
</dbReference>
<comment type="similarity">
    <text evidence="2">Belongs to the cytochrome P450 family.</text>
</comment>
<evidence type="ECO:0000256" key="1">
    <source>
        <dbReference type="ARBA" id="ARBA00004370"/>
    </source>
</evidence>
<keyword evidence="3 11" id="KW-0349">Heme</keyword>
<gene>
    <name evidence="12" type="ORF">H5410_008787</name>
</gene>
<keyword evidence="9" id="KW-0503">Monooxygenase</keyword>
<dbReference type="GO" id="GO:0016020">
    <property type="term" value="C:membrane"/>
    <property type="evidence" value="ECO:0007669"/>
    <property type="project" value="UniProtKB-SubCell"/>
</dbReference>
<evidence type="ECO:0000313" key="13">
    <source>
        <dbReference type="Proteomes" id="UP000824120"/>
    </source>
</evidence>
<organism evidence="12 13">
    <name type="scientific">Solanum commersonii</name>
    <name type="common">Commerson's wild potato</name>
    <name type="synonym">Commerson's nightshade</name>
    <dbReference type="NCBI Taxonomy" id="4109"/>
    <lineage>
        <taxon>Eukaryota</taxon>
        <taxon>Viridiplantae</taxon>
        <taxon>Streptophyta</taxon>
        <taxon>Embryophyta</taxon>
        <taxon>Tracheophyta</taxon>
        <taxon>Spermatophyta</taxon>
        <taxon>Magnoliopsida</taxon>
        <taxon>eudicotyledons</taxon>
        <taxon>Gunneridae</taxon>
        <taxon>Pentapetalae</taxon>
        <taxon>asterids</taxon>
        <taxon>lamiids</taxon>
        <taxon>Solanales</taxon>
        <taxon>Solanaceae</taxon>
        <taxon>Solanoideae</taxon>
        <taxon>Solaneae</taxon>
        <taxon>Solanum</taxon>
    </lineage>
</organism>
<dbReference type="InterPro" id="IPR050665">
    <property type="entry name" value="Cytochrome_P450_Monooxygen"/>
</dbReference>
<evidence type="ECO:0000256" key="3">
    <source>
        <dbReference type="ARBA" id="ARBA00022617"/>
    </source>
</evidence>
<proteinExistence type="inferred from homology"/>
<dbReference type="FunFam" id="1.10.630.10:FF:000029">
    <property type="entry name" value="Cytochrome P450 734A1"/>
    <property type="match status" value="2"/>
</dbReference>
<dbReference type="EMBL" id="JACXVP010000002">
    <property type="protein sequence ID" value="KAG5623569.1"/>
    <property type="molecule type" value="Genomic_DNA"/>
</dbReference>
<dbReference type="PRINTS" id="PR00463">
    <property type="entry name" value="EP450I"/>
</dbReference>
<comment type="caution">
    <text evidence="12">The sequence shown here is derived from an EMBL/GenBank/DDBJ whole genome shotgun (WGS) entry which is preliminary data.</text>
</comment>